<evidence type="ECO:0000256" key="6">
    <source>
        <dbReference type="ARBA" id="ARBA00022674"/>
    </source>
</evidence>
<dbReference type="Gene3D" id="3.30.70.960">
    <property type="entry name" value="SEA domain"/>
    <property type="match status" value="2"/>
</dbReference>
<dbReference type="GO" id="GO:0007601">
    <property type="term" value="P:visual perception"/>
    <property type="evidence" value="ECO:0007669"/>
    <property type="project" value="InterPro"/>
</dbReference>
<organism evidence="20 21">
    <name type="scientific">Scleropages formosus</name>
    <name type="common">Asian bonytongue</name>
    <name type="synonym">Osteoglossum formosum</name>
    <dbReference type="NCBI Taxonomy" id="113540"/>
    <lineage>
        <taxon>Eukaryota</taxon>
        <taxon>Metazoa</taxon>
        <taxon>Chordata</taxon>
        <taxon>Craniata</taxon>
        <taxon>Vertebrata</taxon>
        <taxon>Euteleostomi</taxon>
        <taxon>Actinopterygii</taxon>
        <taxon>Neopterygii</taxon>
        <taxon>Teleostei</taxon>
        <taxon>Osteoglossocephala</taxon>
        <taxon>Osteoglossomorpha</taxon>
        <taxon>Osteoglossiformes</taxon>
        <taxon>Osteoglossidae</taxon>
        <taxon>Scleropages</taxon>
    </lineage>
</organism>
<dbReference type="GeneTree" id="ENSGT00530000063503"/>
<comment type="subcellular location">
    <subcellularLocation>
        <location evidence="15">Photoreceptor inner segment membrane</location>
        <topology evidence="15">Single-pass type I membrane protein</topology>
    </subcellularLocation>
    <subcellularLocation>
        <location evidence="1">Photoreceptor outer segment membrane</location>
        <topology evidence="1">Single-pass type I membrane protein</topology>
    </subcellularLocation>
    <subcellularLocation>
        <location evidence="2">Secreted</location>
        <location evidence="2">Extracellular space</location>
        <location evidence="2">Extracellular matrix</location>
        <location evidence="2">Interphotoreceptor matrix</location>
    </subcellularLocation>
</comment>
<keyword evidence="8" id="KW-0732">Signal</keyword>
<proteinExistence type="predicted"/>
<sequence length="899" mass="100229">MRTLPPNGPISRYIHVQSQDVVGSSSAGRKSTQTSVFKLPQPEFGAISRRKRNILFPSGVKLCAKETVEQAIANHLSYFHLRVCQETVWEAFKIFWDRLPQHDEYQSWITLCQEGTASIFEIGNHFSQSEEHQLLVHNVSRMRSCICLSGTNMLDINMLKSVAMVNTLSPETDLKNVTAEVSLEIPGGIINEINVEAGVWPSEHLQEQIVEFSVHLMGEVYSDDLKDPSSPQYQNLAQQFTEKIEDAFEGFPWFKGVFVLEFRPSTVVVHYAVTLEVDAGGIGNNTLDHINLPSNAVEVSYPGSEEQPSVVFTVTDLRSYITEALHKENLVGNSTLVLDPDSLQLENGRRTSAQLPAPTTNIAVEEFTVENPVNETDTDNHLVIEHFTDGLLVSGPTVGEGLEEVQVMEEVEAIEPLTTEAPPMEISVGHLAEDEDLAANVTRQPPVTDSFSPVFPISPAEESSFTHISKVGEANFGITVAPAVTDPTLPDISEDYFDETTVLEIETYGLDSDNVTDSDLFEVIHYGTTQAEGNGSAYPSSIAHGTDVASVAMPTNRGRALIVFFSLRVTNMIFSDDLFNKSSPEYKSLEQRFLELLVPYLQSNLSNFQNLEILNFRNGSIVVNSRMKFAKPVPRGVNNAVYLILEEFCNTAYQTMNLAIDKYSLDVESGDQADPCKFQACNEFSQCLVNQWSGEAECVCNAGYFSVDGLPCQSICELQQDFCLNDGKCDIIPGQGAICRCRVGENWWFRGEHCEEYVSEPLVVGIAIASVAGFLLVASGIIFFLARTLRDQYDKDETEDPVRRGDSLPSMERATKYNPMYESDATTGYSHYYRRYPEAPCFSSASGEASSDFSSEEIRHIYENSELTKEEIQDRIRIIELYAKDRQFADFVRQHQVEA</sequence>
<evidence type="ECO:0000256" key="17">
    <source>
        <dbReference type="ARBA" id="ARBA00080162"/>
    </source>
</evidence>
<evidence type="ECO:0000256" key="10">
    <source>
        <dbReference type="ARBA" id="ARBA00022989"/>
    </source>
</evidence>
<keyword evidence="10 18" id="KW-1133">Transmembrane helix</keyword>
<evidence type="ECO:0000256" key="18">
    <source>
        <dbReference type="SAM" id="Phobius"/>
    </source>
</evidence>
<gene>
    <name evidence="20" type="primary">IMPG2</name>
</gene>
<evidence type="ECO:0000256" key="14">
    <source>
        <dbReference type="ARBA" id="ARBA00023273"/>
    </source>
</evidence>
<protein>
    <recommendedName>
        <fullName evidence="16">Interphotoreceptor matrix proteoglycan 2</fullName>
    </recommendedName>
    <alternativeName>
        <fullName evidence="17">Sialoprotein associated with cones and rods proteoglycan</fullName>
    </alternativeName>
</protein>
<evidence type="ECO:0000256" key="7">
    <source>
        <dbReference type="ARBA" id="ARBA00022692"/>
    </source>
</evidence>
<evidence type="ECO:0000256" key="16">
    <source>
        <dbReference type="ARBA" id="ARBA00074164"/>
    </source>
</evidence>
<evidence type="ECO:0000256" key="13">
    <source>
        <dbReference type="ARBA" id="ARBA00023180"/>
    </source>
</evidence>
<dbReference type="GO" id="GO:0005540">
    <property type="term" value="F:hyaluronic acid binding"/>
    <property type="evidence" value="ECO:0007669"/>
    <property type="project" value="TreeGrafter"/>
</dbReference>
<reference evidence="20" key="3">
    <citation type="submission" date="2025-09" db="UniProtKB">
        <authorList>
            <consortium name="Ensembl"/>
        </authorList>
    </citation>
    <scope>IDENTIFICATION</scope>
</reference>
<evidence type="ECO:0000256" key="8">
    <source>
        <dbReference type="ARBA" id="ARBA00022729"/>
    </source>
</evidence>
<dbReference type="AlphaFoldDB" id="A0A8C9QRE5"/>
<evidence type="ECO:0000256" key="9">
    <source>
        <dbReference type="ARBA" id="ARBA00022737"/>
    </source>
</evidence>
<dbReference type="InterPro" id="IPR039861">
    <property type="entry name" value="IMPG"/>
</dbReference>
<keyword evidence="5" id="KW-0245">EGF-like domain</keyword>
<keyword evidence="12" id="KW-1015">Disulfide bond</keyword>
<dbReference type="InterPro" id="IPR000742">
    <property type="entry name" value="EGF"/>
</dbReference>
<evidence type="ECO:0000256" key="5">
    <source>
        <dbReference type="ARBA" id="ARBA00022536"/>
    </source>
</evidence>
<feature type="domain" description="SEA" evidence="19">
    <location>
        <begin position="206"/>
        <end position="317"/>
    </location>
</feature>
<dbReference type="Ensembl" id="ENSSFOT00015002832.2">
    <property type="protein sequence ID" value="ENSSFOP00015002787.2"/>
    <property type="gene ID" value="ENSSFOG00015001841.2"/>
</dbReference>
<dbReference type="FunFam" id="3.30.70.960:FF:000002">
    <property type="entry name" value="Interphotoreceptor matrix proteoglycan 2"/>
    <property type="match status" value="1"/>
</dbReference>
<evidence type="ECO:0000256" key="4">
    <source>
        <dbReference type="ARBA" id="ARBA00022530"/>
    </source>
</evidence>
<keyword evidence="21" id="KW-1185">Reference proteome</keyword>
<feature type="domain" description="SEA" evidence="19">
    <location>
        <begin position="559"/>
        <end position="672"/>
    </location>
</feature>
<dbReference type="PANTHER" id="PTHR12199">
    <property type="entry name" value="INTERPHOTORECEPTOR MATRIX PROTEOGLYCAN"/>
    <property type="match status" value="1"/>
</dbReference>
<dbReference type="PROSITE" id="PS01186">
    <property type="entry name" value="EGF_2"/>
    <property type="match status" value="1"/>
</dbReference>
<evidence type="ECO:0000259" key="19">
    <source>
        <dbReference type="PROSITE" id="PS50024"/>
    </source>
</evidence>
<dbReference type="InterPro" id="IPR000082">
    <property type="entry name" value="SEA_dom"/>
</dbReference>
<evidence type="ECO:0000313" key="20">
    <source>
        <dbReference type="Ensembl" id="ENSSFOP00015002787.2"/>
    </source>
</evidence>
<keyword evidence="13" id="KW-0325">Glycoprotein</keyword>
<evidence type="ECO:0000256" key="15">
    <source>
        <dbReference type="ARBA" id="ARBA00060509"/>
    </source>
</evidence>
<dbReference type="SUPFAM" id="SSF82671">
    <property type="entry name" value="SEA domain"/>
    <property type="match status" value="2"/>
</dbReference>
<keyword evidence="3" id="KW-0964">Secreted</keyword>
<dbReference type="InterPro" id="IPR036364">
    <property type="entry name" value="SEA_dom_sf"/>
</dbReference>
<keyword evidence="14" id="KW-0966">Cell projection</keyword>
<evidence type="ECO:0000256" key="11">
    <source>
        <dbReference type="ARBA" id="ARBA00023136"/>
    </source>
</evidence>
<dbReference type="Pfam" id="PF01390">
    <property type="entry name" value="SEA"/>
    <property type="match status" value="2"/>
</dbReference>
<evidence type="ECO:0000256" key="12">
    <source>
        <dbReference type="ARBA" id="ARBA00023157"/>
    </source>
</evidence>
<feature type="transmembrane region" description="Helical" evidence="18">
    <location>
        <begin position="762"/>
        <end position="786"/>
    </location>
</feature>
<evidence type="ECO:0000313" key="21">
    <source>
        <dbReference type="Proteomes" id="UP000694397"/>
    </source>
</evidence>
<dbReference type="GO" id="GO:0033165">
    <property type="term" value="C:interphotoreceptor matrix"/>
    <property type="evidence" value="ECO:0007669"/>
    <property type="project" value="UniProtKB-SubCell"/>
</dbReference>
<keyword evidence="11 18" id="KW-0472">Membrane</keyword>
<keyword evidence="9" id="KW-0677">Repeat</keyword>
<evidence type="ECO:0000256" key="1">
    <source>
        <dbReference type="ARBA" id="ARBA00004451"/>
    </source>
</evidence>
<dbReference type="GO" id="GO:0008201">
    <property type="term" value="F:heparin binding"/>
    <property type="evidence" value="ECO:0007669"/>
    <property type="project" value="UniProtKB-KW"/>
</dbReference>
<keyword evidence="7 18" id="KW-0812">Transmembrane</keyword>
<dbReference type="SMART" id="SM00200">
    <property type="entry name" value="SEA"/>
    <property type="match status" value="2"/>
</dbReference>
<dbReference type="OrthoDB" id="9908153at2759"/>
<dbReference type="PANTHER" id="PTHR12199:SF4">
    <property type="entry name" value="INTERPHOTORECEPTOR MATRIX PROTEOGLYCAN 2"/>
    <property type="match status" value="1"/>
</dbReference>
<reference evidence="20 21" key="1">
    <citation type="submission" date="2019-04" db="EMBL/GenBank/DDBJ databases">
        <authorList>
            <consortium name="Wellcome Sanger Institute Data Sharing"/>
        </authorList>
    </citation>
    <scope>NUCLEOTIDE SEQUENCE [LARGE SCALE GENOMIC DNA]</scope>
</reference>
<evidence type="ECO:0000256" key="3">
    <source>
        <dbReference type="ARBA" id="ARBA00022525"/>
    </source>
</evidence>
<dbReference type="Proteomes" id="UP000694397">
    <property type="component" value="Chromosome 1"/>
</dbReference>
<keyword evidence="6" id="KW-0358">Heparin-binding</keyword>
<dbReference type="PROSITE" id="PS50024">
    <property type="entry name" value="SEA"/>
    <property type="match status" value="2"/>
</dbReference>
<accession>A0A8C9QRE5</accession>
<keyword evidence="4" id="KW-0272">Extracellular matrix</keyword>
<evidence type="ECO:0000256" key="2">
    <source>
        <dbReference type="ARBA" id="ARBA00004593"/>
    </source>
</evidence>
<name>A0A8C9QRE5_SCLFO</name>
<reference evidence="20" key="2">
    <citation type="submission" date="2025-08" db="UniProtKB">
        <authorList>
            <consortium name="Ensembl"/>
        </authorList>
    </citation>
    <scope>IDENTIFICATION</scope>
</reference>